<dbReference type="GO" id="GO:0003677">
    <property type="term" value="F:DNA binding"/>
    <property type="evidence" value="ECO:0007669"/>
    <property type="project" value="UniProtKB-UniRule"/>
</dbReference>
<dbReference type="Pfam" id="PF02701">
    <property type="entry name" value="Zn_ribbon_Dof"/>
    <property type="match status" value="1"/>
</dbReference>
<dbReference type="AlphaFoldDB" id="I1PA00"/>
<protein>
    <recommendedName>
        <fullName evidence="9">Dof zinc finger protein</fullName>
    </recommendedName>
</protein>
<evidence type="ECO:0000256" key="9">
    <source>
        <dbReference type="RuleBase" id="RU369094"/>
    </source>
</evidence>
<reference evidence="12 13" key="2">
    <citation type="submission" date="2018-04" db="EMBL/GenBank/DDBJ databases">
        <title>OglaRS2 (Oryza glaberrima Reference Sequence Version 2).</title>
        <authorList>
            <person name="Zhang J."/>
            <person name="Kudrna D."/>
            <person name="Lee S."/>
            <person name="Talag J."/>
            <person name="Rajasekar S."/>
            <person name="Wing R.A."/>
        </authorList>
    </citation>
    <scope>NUCLEOTIDE SEQUENCE [LARGE SCALE GENOMIC DNA]</scope>
    <source>
        <strain evidence="12 13">cv. IRGC 96717</strain>
    </source>
</reference>
<evidence type="ECO:0000256" key="2">
    <source>
        <dbReference type="ARBA" id="ARBA00022771"/>
    </source>
</evidence>
<feature type="compositionally biased region" description="Low complexity" evidence="10">
    <location>
        <begin position="148"/>
        <end position="169"/>
    </location>
</feature>
<accession>I1PA00</accession>
<comment type="subcellular location">
    <subcellularLocation>
        <location evidence="8 9">Nucleus</location>
    </subcellularLocation>
</comment>
<dbReference type="GO" id="GO:0005634">
    <property type="term" value="C:nucleus"/>
    <property type="evidence" value="ECO:0007669"/>
    <property type="project" value="UniProtKB-SubCell"/>
</dbReference>
<dbReference type="PANTHER" id="PTHR31992:SF123">
    <property type="entry name" value="DOF ZINC FINGER PROTEIN"/>
    <property type="match status" value="1"/>
</dbReference>
<dbReference type="eggNOG" id="ENOG502QTHW">
    <property type="taxonomic scope" value="Eukaryota"/>
</dbReference>
<dbReference type="RefSeq" id="XP_052146562.1">
    <property type="nucleotide sequence ID" value="XM_052290602.1"/>
</dbReference>
<dbReference type="GO" id="GO:0008270">
    <property type="term" value="F:zinc ion binding"/>
    <property type="evidence" value="ECO:0007669"/>
    <property type="project" value="UniProtKB-KW"/>
</dbReference>
<evidence type="ECO:0000313" key="13">
    <source>
        <dbReference type="Proteomes" id="UP000007306"/>
    </source>
</evidence>
<gene>
    <name evidence="12" type="primary">LOC127765661</name>
</gene>
<evidence type="ECO:0000256" key="3">
    <source>
        <dbReference type="ARBA" id="ARBA00022833"/>
    </source>
</evidence>
<keyword evidence="13" id="KW-1185">Reference proteome</keyword>
<keyword evidence="7 8" id="KW-0539">Nucleus</keyword>
<dbReference type="EnsemblPlants" id="ORGLA03G0119600.1">
    <property type="protein sequence ID" value="ORGLA03G0119600.1"/>
    <property type="gene ID" value="ORGLA03G0119600"/>
</dbReference>
<feature type="domain" description="Dof-type" evidence="11">
    <location>
        <begin position="91"/>
        <end position="145"/>
    </location>
</feature>
<feature type="compositionally biased region" description="Low complexity" evidence="10">
    <location>
        <begin position="178"/>
        <end position="198"/>
    </location>
</feature>
<proteinExistence type="predicted"/>
<evidence type="ECO:0000256" key="6">
    <source>
        <dbReference type="ARBA" id="ARBA00023163"/>
    </source>
</evidence>
<dbReference type="InterPro" id="IPR045174">
    <property type="entry name" value="Dof"/>
</dbReference>
<evidence type="ECO:0000256" key="1">
    <source>
        <dbReference type="ARBA" id="ARBA00022723"/>
    </source>
</evidence>
<evidence type="ECO:0000256" key="10">
    <source>
        <dbReference type="SAM" id="MobiDB-lite"/>
    </source>
</evidence>
<keyword evidence="4 9" id="KW-0805">Transcription regulation</keyword>
<dbReference type="OMA" id="GGSWTMN"/>
<name>I1PA00_ORYGL</name>
<keyword evidence="2 8" id="KW-0863">Zinc-finger</keyword>
<dbReference type="KEGG" id="ogl:127765661"/>
<sequence>MVFPSVPAYLDPPNWNNQQGQPPRPANVGGGDAQHLPVGPTAAAAAPGEIGGLPTSSSSASAAAAAAQQARPNSMAERARLARAPQPEPALKCPRCDSTNTKFCYYNNYSLSQPRHFCKTCRRYWTRGGSLRNVPVGGGCRRNKRSGKSSSAAAAGASSSSSKPSSSAARQLPGGGASPMPSAAASTQPGGAAAGAIIPPSGLSSMSHHLPFLGAMHPPGPNLGLTFSAGFQPLGGMHHHVDTADQFPVASGGGATIGASLEQWRVQQQQQQQQPQQHQFPFLGGALELPPPPPMYQLGLEATRAAGTGATAAAAFTLGQTSATATTSRQEGSMKLEDSKGLEMSLQRQYMAALRQGDGVWGNNNGGNGGSDGGGNGGGGSWTMNFPGFHSSSGGGGDDGGGVL</sequence>
<dbReference type="HOGENOM" id="CLU_036438_0_3_1"/>
<feature type="compositionally biased region" description="Low complexity" evidence="10">
    <location>
        <begin position="12"/>
        <end position="21"/>
    </location>
</feature>
<organism evidence="12 13">
    <name type="scientific">Oryza glaberrima</name>
    <name type="common">African rice</name>
    <dbReference type="NCBI Taxonomy" id="4538"/>
    <lineage>
        <taxon>Eukaryota</taxon>
        <taxon>Viridiplantae</taxon>
        <taxon>Streptophyta</taxon>
        <taxon>Embryophyta</taxon>
        <taxon>Tracheophyta</taxon>
        <taxon>Spermatophyta</taxon>
        <taxon>Magnoliopsida</taxon>
        <taxon>Liliopsida</taxon>
        <taxon>Poales</taxon>
        <taxon>Poaceae</taxon>
        <taxon>BOP clade</taxon>
        <taxon>Oryzoideae</taxon>
        <taxon>Oryzeae</taxon>
        <taxon>Oryzinae</taxon>
        <taxon>Oryza</taxon>
    </lineage>
</organism>
<dbReference type="PROSITE" id="PS01361">
    <property type="entry name" value="ZF_DOF_1"/>
    <property type="match status" value="1"/>
</dbReference>
<dbReference type="PANTHER" id="PTHR31992">
    <property type="entry name" value="DOF ZINC FINGER PROTEIN DOF1.4-RELATED"/>
    <property type="match status" value="1"/>
</dbReference>
<dbReference type="InterPro" id="IPR003851">
    <property type="entry name" value="Znf_Dof"/>
</dbReference>
<feature type="region of interest" description="Disordered" evidence="10">
    <location>
        <begin position="1"/>
        <end position="93"/>
    </location>
</feature>
<feature type="compositionally biased region" description="Low complexity" evidence="10">
    <location>
        <begin position="56"/>
        <end position="70"/>
    </location>
</feature>
<evidence type="ECO:0000259" key="11">
    <source>
        <dbReference type="PROSITE" id="PS50884"/>
    </source>
</evidence>
<dbReference type="Proteomes" id="UP000007306">
    <property type="component" value="Chromosome 3"/>
</dbReference>
<keyword evidence="5 8" id="KW-0238">DNA-binding</keyword>
<evidence type="ECO:0000256" key="5">
    <source>
        <dbReference type="ARBA" id="ARBA00023125"/>
    </source>
</evidence>
<keyword evidence="3 9" id="KW-0862">Zinc</keyword>
<dbReference type="GO" id="GO:0003700">
    <property type="term" value="F:DNA-binding transcription factor activity"/>
    <property type="evidence" value="ECO:0007669"/>
    <property type="project" value="UniProtKB-UniRule"/>
</dbReference>
<keyword evidence="1 9" id="KW-0479">Metal-binding</keyword>
<evidence type="ECO:0000256" key="4">
    <source>
        <dbReference type="ARBA" id="ARBA00023015"/>
    </source>
</evidence>
<reference evidence="12" key="1">
    <citation type="submission" date="2015-06" db="UniProtKB">
        <authorList>
            <consortium name="EnsemblPlants"/>
        </authorList>
    </citation>
    <scope>IDENTIFICATION</scope>
</reference>
<feature type="region of interest" description="Disordered" evidence="10">
    <location>
        <begin position="132"/>
        <end position="198"/>
    </location>
</feature>
<dbReference type="STRING" id="4538.I1PA00"/>
<evidence type="ECO:0000256" key="7">
    <source>
        <dbReference type="ARBA" id="ARBA00023242"/>
    </source>
</evidence>
<dbReference type="Gramene" id="ORGLA03G0119600.1">
    <property type="protein sequence ID" value="ORGLA03G0119600.1"/>
    <property type="gene ID" value="ORGLA03G0119600"/>
</dbReference>
<feature type="compositionally biased region" description="Gly residues" evidence="10">
    <location>
        <begin position="364"/>
        <end position="381"/>
    </location>
</feature>
<dbReference type="PROSITE" id="PS50884">
    <property type="entry name" value="ZF_DOF_2"/>
    <property type="match status" value="1"/>
</dbReference>
<evidence type="ECO:0000256" key="8">
    <source>
        <dbReference type="PROSITE-ProRule" id="PRU00071"/>
    </source>
</evidence>
<comment type="function">
    <text evidence="9">Transcription factor that binds specifically to a 5'-AA[AG]G-3' consensus core sequence.</text>
</comment>
<dbReference type="GeneID" id="127765661"/>
<feature type="compositionally biased region" description="Gly residues" evidence="10">
    <location>
        <begin position="393"/>
        <end position="404"/>
    </location>
</feature>
<keyword evidence="6 9" id="KW-0804">Transcription</keyword>
<evidence type="ECO:0000313" key="12">
    <source>
        <dbReference type="EnsemblPlants" id="ORGLA03G0119600.1"/>
    </source>
</evidence>
<feature type="region of interest" description="Disordered" evidence="10">
    <location>
        <begin position="362"/>
        <end position="404"/>
    </location>
</feature>